<organism evidence="5 6">
    <name type="scientific">Flavobacterium beibuense F44-8</name>
    <dbReference type="NCBI Taxonomy" id="1406840"/>
    <lineage>
        <taxon>Bacteria</taxon>
        <taxon>Pseudomonadati</taxon>
        <taxon>Bacteroidota</taxon>
        <taxon>Flavobacteriia</taxon>
        <taxon>Flavobacteriales</taxon>
        <taxon>Flavobacteriaceae</taxon>
        <taxon>Flavobacterium</taxon>
    </lineage>
</organism>
<evidence type="ECO:0000313" key="6">
    <source>
        <dbReference type="Proteomes" id="UP000030129"/>
    </source>
</evidence>
<evidence type="ECO:0000259" key="1">
    <source>
        <dbReference type="Pfam" id="PF12080"/>
    </source>
</evidence>
<dbReference type="NCBIfam" id="TIGR03517">
    <property type="entry name" value="GldM_gliding"/>
    <property type="match status" value="1"/>
</dbReference>
<feature type="domain" description="Gliding motility-associated protein GldM C-terminal" evidence="1">
    <location>
        <begin position="416"/>
        <end position="506"/>
    </location>
</feature>
<comment type="caution">
    <text evidence="5">The sequence shown here is derived from an EMBL/GenBank/DDBJ whole genome shotgun (WGS) entry which is preliminary data.</text>
</comment>
<sequence length="521" mass="56826">MAGGKLTPRQKMINLMYLVFIAMMALNMSKEVLSAFGLMNEKFEDVNAFAKDYNNTLYADLQTKSKENASQYAEPFEKAKKVKPVTDAFYAYIENLKGDITKEVEKTEDGKLPYEAMDKGDKIDELWFSGDGYSAKGKEIIATIEKYKSDLISILGKSNEYKIIVQDINRKFNLGDVTDGEGVKKKYLDYHYKGFPAIASLTKLTAMQNDVKKTEQDIYNALVGNTTATIASMNNYQAIVVTEKSAFFAGEPVKGTIVLGRYDDSTVPTSVELNGSPVDLDKALKGGQVNFEFGAGNIGEHEIGGKFTFVENGKPVNIDIKGNYVVVPKPNSATISADKMNSVYRGVDNPMTISFAGIPESDVNASAPGLRKVGNGKYVWKVDGISGKTATVTVTGKLPGGQTVSDKKTFNIRQIPAPLPKLRGKVGSGKGNKNDLSNSTIDIDFSDFVFDIKTNVKSFEVYVPGSPAIICQGNRFNAQALKAISKAARGDQVIITNIKYDIIGAGQYIPQPSGAFNWEVQ</sequence>
<name>A0A0A2LIF5_9FLAO</name>
<dbReference type="STRING" id="1406840.Q763_15810"/>
<dbReference type="eggNOG" id="ENOG502Z7S0">
    <property type="taxonomic scope" value="Bacteria"/>
</dbReference>
<evidence type="ECO:0000259" key="2">
    <source>
        <dbReference type="Pfam" id="PF12081"/>
    </source>
</evidence>
<dbReference type="RefSeq" id="WP_035135936.1">
    <property type="nucleotide sequence ID" value="NZ_JRLV01000023.1"/>
</dbReference>
<protein>
    <submittedName>
        <fullName evidence="5">Gliding motility protein GldM</fullName>
    </submittedName>
</protein>
<evidence type="ECO:0000259" key="3">
    <source>
        <dbReference type="Pfam" id="PF21601"/>
    </source>
</evidence>
<dbReference type="AlphaFoldDB" id="A0A0A2LIF5"/>
<dbReference type="Proteomes" id="UP000030129">
    <property type="component" value="Unassembled WGS sequence"/>
</dbReference>
<dbReference type="InterPro" id="IPR022720">
    <property type="entry name" value="Motility-assoc_prot_GldM_N"/>
</dbReference>
<accession>A0A0A2LIF5</accession>
<proteinExistence type="predicted"/>
<dbReference type="Pfam" id="PF21602">
    <property type="entry name" value="GldM_3rd"/>
    <property type="match status" value="1"/>
</dbReference>
<feature type="domain" description="Gliding motility-associated protein GldM N-terminal" evidence="2">
    <location>
        <begin position="31"/>
        <end position="224"/>
    </location>
</feature>
<evidence type="ECO:0000313" key="5">
    <source>
        <dbReference type="EMBL" id="KGO78978.1"/>
    </source>
</evidence>
<feature type="domain" description="Gliding motility-associated protein GldM second immunoglobulin-like" evidence="4">
    <location>
        <begin position="332"/>
        <end position="413"/>
    </location>
</feature>
<dbReference type="InterPro" id="IPR022719">
    <property type="entry name" value="Motility-assoc_prot_GldM_C"/>
</dbReference>
<dbReference type="InterPro" id="IPR019859">
    <property type="entry name" value="Motility-assoc_prot_GldM"/>
</dbReference>
<gene>
    <name evidence="5" type="ORF">Q763_15810</name>
</gene>
<evidence type="ECO:0000259" key="4">
    <source>
        <dbReference type="Pfam" id="PF21602"/>
    </source>
</evidence>
<dbReference type="Pfam" id="PF21601">
    <property type="entry name" value="GldM_2nd"/>
    <property type="match status" value="1"/>
</dbReference>
<reference evidence="5 6" key="1">
    <citation type="submission" date="2013-09" db="EMBL/GenBank/DDBJ databases">
        <authorList>
            <person name="Zeng Z."/>
            <person name="Chen C."/>
        </authorList>
    </citation>
    <scope>NUCLEOTIDE SEQUENCE [LARGE SCALE GENOMIC DNA]</scope>
    <source>
        <strain evidence="5 6">F44-8</strain>
    </source>
</reference>
<dbReference type="Pfam" id="PF12081">
    <property type="entry name" value="GldM_1st"/>
    <property type="match status" value="1"/>
</dbReference>
<keyword evidence="6" id="KW-1185">Reference proteome</keyword>
<dbReference type="InterPro" id="IPR048406">
    <property type="entry name" value="GldM_Ig-like-2"/>
</dbReference>
<feature type="domain" description="Gliding motility-associated protein GldM first immunoglobulin-like" evidence="3">
    <location>
        <begin position="231"/>
        <end position="328"/>
    </location>
</feature>
<dbReference type="InterPro" id="IPR048405">
    <property type="entry name" value="GldM_Ig-like-1"/>
</dbReference>
<dbReference type="EMBL" id="JRLV01000023">
    <property type="protein sequence ID" value="KGO78978.1"/>
    <property type="molecule type" value="Genomic_DNA"/>
</dbReference>
<dbReference type="Pfam" id="PF12080">
    <property type="entry name" value="GldM_4th"/>
    <property type="match status" value="1"/>
</dbReference>